<evidence type="ECO:0000256" key="3">
    <source>
        <dbReference type="ARBA" id="ARBA00022448"/>
    </source>
</evidence>
<comment type="subcellular location">
    <subcellularLocation>
        <location evidence="1">Membrane</location>
        <topology evidence="1">Multi-pass membrane protein</topology>
    </subcellularLocation>
</comment>
<feature type="domain" description="Amino acid permease/ SLC12A" evidence="8">
    <location>
        <begin position="47"/>
        <end position="526"/>
    </location>
</feature>
<dbReference type="Pfam" id="PF00324">
    <property type="entry name" value="AA_permease"/>
    <property type="match status" value="1"/>
</dbReference>
<evidence type="ECO:0000256" key="1">
    <source>
        <dbReference type="ARBA" id="ARBA00004141"/>
    </source>
</evidence>
<accession>A0A7S2W7N2</accession>
<feature type="transmembrane region" description="Helical" evidence="7">
    <location>
        <begin position="71"/>
        <end position="98"/>
    </location>
</feature>
<sequence>MYGTAGTGTGECRDGGGMSESLLGTAGSEGACEGGEGHKNNLGVFNGVFVPCLLNILGIILFLKIGWAVGYAGWATVLGMFVVGESLAIMTVLSMAAIVSNGTMKGGGSYFLISRSLGAEFGGSVGLLFYSAYAVGTSFYVVGFATEIVQAFFPDVAQDDDLKSQKKLYTIIIGSIALAFVMFISYLGAGFFTRINGFVFAVQFGAVLVGILSMYFGAAKGQLDGGGWYDGWSYENLKNNIWSDYSPYSISDTGTYSVRIVFGILFPAMTGIMEGANLSGDLKNPNRDIGRGTLAAVFAAITTYVFLIFGNAGAFDRTTLKKNQNVMVDVSWPSKYIVIVGISVSSFSSALGSVFGGARVLQALGRDDLPPSFGLSVFSKGSANGDEPRRAVLFTWLIAQCACLIGDLDKIAPIISSFFLLSYGTVNLTCFLLDVSGTPNFRPHFRFYSRAQSLIGFIMCITILFYLDVWYSITACAILITLFFYISYKAPAKTWGDVSQSIMYHQVRKYLLRLDLESHPKNWRPSLLLLVGPGVTNMHLIEFCNSLKKGGLYILGDAVVGGLNSIGSNIPHVRKNWLKIVKDLSIKAIPEVTFAPTLREGFQQLVLLAGLGGMKPNCITMQLPQVFGKSVEPECEERRHTKMLRMQSENHGTFDNEEIPVFENPTEFMDVVRDIVITFKRNLLLACNFSAPQLQHYSNFGSNSTVDIWVFGNDLNLVGSLSLEIQLAHIFKVSRRSKIRILNIVNELCDIEEQEQALEELGAKTRLHMCSYHAIAMQGIMPLDKLIQANATPLLEEVNRIVLSNSQSKTCVTFMELPRLPTDRKQDRQFVHCLDTIIKGLPPVVFVRSGMRENMIPDEL</sequence>
<dbReference type="InterPro" id="IPR004841">
    <property type="entry name" value="AA-permease/SLC12A_dom"/>
</dbReference>
<dbReference type="InterPro" id="IPR004842">
    <property type="entry name" value="SLC12A_fam"/>
</dbReference>
<dbReference type="PANTHER" id="PTHR11827:SF72">
    <property type="entry name" value="GH08340P"/>
    <property type="match status" value="1"/>
</dbReference>
<organism evidence="9">
    <name type="scientific">Mucochytrium quahogii</name>
    <dbReference type="NCBI Taxonomy" id="96639"/>
    <lineage>
        <taxon>Eukaryota</taxon>
        <taxon>Sar</taxon>
        <taxon>Stramenopiles</taxon>
        <taxon>Bigyra</taxon>
        <taxon>Labyrinthulomycetes</taxon>
        <taxon>Thraustochytrida</taxon>
        <taxon>Thraustochytriidae</taxon>
        <taxon>Mucochytrium</taxon>
    </lineage>
</organism>
<keyword evidence="3" id="KW-0813">Transport</keyword>
<dbReference type="AlphaFoldDB" id="A0A7S2W7N2"/>
<dbReference type="GO" id="GO:0006884">
    <property type="term" value="P:cell volume homeostasis"/>
    <property type="evidence" value="ECO:0007669"/>
    <property type="project" value="TreeGrafter"/>
</dbReference>
<comment type="similarity">
    <text evidence="2">Belongs to the SLC12A transporter family.</text>
</comment>
<dbReference type="FunFam" id="1.20.1740.10:FF:000013">
    <property type="entry name" value="Solute carrier family 12 member"/>
    <property type="match status" value="1"/>
</dbReference>
<dbReference type="EMBL" id="HBHK01006402">
    <property type="protein sequence ID" value="CAD9672255.1"/>
    <property type="molecule type" value="Transcribed_RNA"/>
</dbReference>
<feature type="transmembrane region" description="Helical" evidence="7">
    <location>
        <begin position="44"/>
        <end position="65"/>
    </location>
</feature>
<evidence type="ECO:0000256" key="5">
    <source>
        <dbReference type="ARBA" id="ARBA00022989"/>
    </source>
</evidence>
<keyword evidence="6 7" id="KW-0472">Membrane</keyword>
<evidence type="ECO:0000256" key="6">
    <source>
        <dbReference type="ARBA" id="ARBA00023136"/>
    </source>
</evidence>
<dbReference type="Gene3D" id="1.20.1740.10">
    <property type="entry name" value="Amino acid/polyamine transporter I"/>
    <property type="match status" value="1"/>
</dbReference>
<feature type="transmembrane region" description="Helical" evidence="7">
    <location>
        <begin position="195"/>
        <end position="216"/>
    </location>
</feature>
<dbReference type="GO" id="GO:0055075">
    <property type="term" value="P:potassium ion homeostasis"/>
    <property type="evidence" value="ECO:0007669"/>
    <property type="project" value="TreeGrafter"/>
</dbReference>
<name>A0A7S2W7N2_9STRA</name>
<dbReference type="GO" id="GO:0016020">
    <property type="term" value="C:membrane"/>
    <property type="evidence" value="ECO:0007669"/>
    <property type="project" value="UniProtKB-SubCell"/>
</dbReference>
<feature type="transmembrane region" description="Helical" evidence="7">
    <location>
        <begin position="293"/>
        <end position="315"/>
    </location>
</feature>
<evidence type="ECO:0000256" key="2">
    <source>
        <dbReference type="ARBA" id="ARBA00010593"/>
    </source>
</evidence>
<reference evidence="9" key="1">
    <citation type="submission" date="2021-01" db="EMBL/GenBank/DDBJ databases">
        <authorList>
            <person name="Corre E."/>
            <person name="Pelletier E."/>
            <person name="Niang G."/>
            <person name="Scheremetjew M."/>
            <person name="Finn R."/>
            <person name="Kale V."/>
            <person name="Holt S."/>
            <person name="Cochrane G."/>
            <person name="Meng A."/>
            <person name="Brown T."/>
            <person name="Cohen L."/>
        </authorList>
    </citation>
    <scope>NUCLEOTIDE SEQUENCE</scope>
    <source>
        <strain evidence="9">NY070348D</strain>
    </source>
</reference>
<dbReference type="GO" id="GO:0055064">
    <property type="term" value="P:chloride ion homeostasis"/>
    <property type="evidence" value="ECO:0007669"/>
    <property type="project" value="TreeGrafter"/>
</dbReference>
<feature type="transmembrane region" description="Helical" evidence="7">
    <location>
        <begin position="414"/>
        <end position="435"/>
    </location>
</feature>
<feature type="transmembrane region" description="Helical" evidence="7">
    <location>
        <begin position="110"/>
        <end position="133"/>
    </location>
</feature>
<evidence type="ECO:0000256" key="7">
    <source>
        <dbReference type="SAM" id="Phobius"/>
    </source>
</evidence>
<gene>
    <name evidence="9" type="ORF">QSP1433_LOCUS3873</name>
</gene>
<feature type="transmembrane region" description="Helical" evidence="7">
    <location>
        <begin position="168"/>
        <end position="189"/>
    </location>
</feature>
<proteinExistence type="inferred from homology"/>
<feature type="transmembrane region" description="Helical" evidence="7">
    <location>
        <begin position="471"/>
        <end position="488"/>
    </location>
</feature>
<evidence type="ECO:0000259" key="8">
    <source>
        <dbReference type="Pfam" id="PF00324"/>
    </source>
</evidence>
<feature type="transmembrane region" description="Helical" evidence="7">
    <location>
        <begin position="336"/>
        <end position="361"/>
    </location>
</feature>
<keyword evidence="4 7" id="KW-0812">Transmembrane</keyword>
<evidence type="ECO:0000313" key="9">
    <source>
        <dbReference type="EMBL" id="CAD9672255.1"/>
    </source>
</evidence>
<evidence type="ECO:0000256" key="4">
    <source>
        <dbReference type="ARBA" id="ARBA00022692"/>
    </source>
</evidence>
<keyword evidence="5 7" id="KW-1133">Transmembrane helix</keyword>
<protein>
    <recommendedName>
        <fullName evidence="8">Amino acid permease/ SLC12A domain-containing protein</fullName>
    </recommendedName>
</protein>
<dbReference type="PANTHER" id="PTHR11827">
    <property type="entry name" value="SOLUTE CARRIER FAMILY 12, CATION COTRANSPORTERS"/>
    <property type="match status" value="1"/>
</dbReference>
<dbReference type="GO" id="GO:0015379">
    <property type="term" value="F:potassium:chloride symporter activity"/>
    <property type="evidence" value="ECO:0007669"/>
    <property type="project" value="TreeGrafter"/>
</dbReference>